<dbReference type="PROSITE" id="PS50048">
    <property type="entry name" value="ZN2_CY6_FUNGAL_2"/>
    <property type="match status" value="1"/>
</dbReference>
<dbReference type="OrthoDB" id="2593732at2759"/>
<evidence type="ECO:0000256" key="4">
    <source>
        <dbReference type="ARBA" id="ARBA00023125"/>
    </source>
</evidence>
<evidence type="ECO:0000313" key="8">
    <source>
        <dbReference type="EMBL" id="KJK60685.1"/>
    </source>
</evidence>
<dbReference type="GO" id="GO:0003677">
    <property type="term" value="F:DNA binding"/>
    <property type="evidence" value="ECO:0007669"/>
    <property type="project" value="UniProtKB-KW"/>
</dbReference>
<keyword evidence="4" id="KW-0238">DNA-binding</keyword>
<evidence type="ECO:0000256" key="5">
    <source>
        <dbReference type="ARBA" id="ARBA00023163"/>
    </source>
</evidence>
<evidence type="ECO:0000256" key="3">
    <source>
        <dbReference type="ARBA" id="ARBA00023015"/>
    </source>
</evidence>
<dbReference type="Pfam" id="PF00172">
    <property type="entry name" value="Zn_clus"/>
    <property type="match status" value="1"/>
</dbReference>
<evidence type="ECO:0000256" key="6">
    <source>
        <dbReference type="ARBA" id="ARBA00023242"/>
    </source>
</evidence>
<keyword evidence="1" id="KW-0479">Metal-binding</keyword>
<evidence type="ECO:0000313" key="9">
    <source>
        <dbReference type="Proteomes" id="UP000033540"/>
    </source>
</evidence>
<keyword evidence="2" id="KW-0862">Zinc</keyword>
<gene>
    <name evidence="8" type="ORF">P875_00053070</name>
</gene>
<dbReference type="InterPro" id="IPR052360">
    <property type="entry name" value="Transcr_Regulatory_Proteins"/>
</dbReference>
<dbReference type="EMBL" id="JZEE01000732">
    <property type="protein sequence ID" value="KJK60685.1"/>
    <property type="molecule type" value="Genomic_DNA"/>
</dbReference>
<keyword evidence="6" id="KW-0539">Nucleus</keyword>
<feature type="domain" description="Zn(2)-C6 fungal-type" evidence="7">
    <location>
        <begin position="23"/>
        <end position="51"/>
    </location>
</feature>
<dbReference type="GO" id="GO:0008270">
    <property type="term" value="F:zinc ion binding"/>
    <property type="evidence" value="ECO:0007669"/>
    <property type="project" value="InterPro"/>
</dbReference>
<protein>
    <submittedName>
        <fullName evidence="8">Specific transcription factor domain protein</fullName>
    </submittedName>
</protein>
<keyword evidence="3" id="KW-0805">Transcription regulation</keyword>
<keyword evidence="5" id="KW-0804">Transcription</keyword>
<accession>A0A0F0HYX4</accession>
<dbReference type="SUPFAM" id="SSF57701">
    <property type="entry name" value="Zn2/Cys6 DNA-binding domain"/>
    <property type="match status" value="1"/>
</dbReference>
<sequence>MADKQTKPNSKSRRTSSKRSRTGCRTCRARHLKCDESPGACRNCTSTGRTCDGYDLYRLPIARTKVARAQITPALVDGLRWVMTSDERRCFSHFQYHTIPTLLALYDSLLWQKLVLQMSYSEPAVYHAANALSAIHQDIEMNGIPLPGQDVDSPWHRFALEQSSRSISFLTIRHATSDPHLQTVVLLCCLLFVMQELLRGHYDSAYKHLQSGVRILKDLKADAQLISGGATKTPFDQCLVGTFLHLDSQLMYGGVGGPLLSLDGEVEHALDESQDTYGEYNSLQEVRHAFSCLLRRHFRFLSRTQELSAEDIKSNYEALHLKQQQILSQLYRVAWKLEAFSTRSYTQLTEKDQRGLDMIDLALKSITLGARRCFIRSNSLVKLYTSEYDALVSEIEDVMCKLPDRPSMVLDVGVIIPLYYVALGCNDYGVRRRAIRLLRSWPHFEGAFDSNMVALVAEELIKAEQMMEEECQPVSCISDDQVEPRPEVQRQAQIAGDIHSKRWPTAGQNTYSLDDCLKSNNCLGSWPCIQRVSLTRCMISQGCVDQK</sequence>
<dbReference type="Gene3D" id="4.10.240.10">
    <property type="entry name" value="Zn(2)-C6 fungal-type DNA-binding domain"/>
    <property type="match status" value="1"/>
</dbReference>
<evidence type="ECO:0000259" key="7">
    <source>
        <dbReference type="PROSITE" id="PS50048"/>
    </source>
</evidence>
<evidence type="ECO:0000256" key="2">
    <source>
        <dbReference type="ARBA" id="ARBA00022833"/>
    </source>
</evidence>
<dbReference type="STRING" id="1403190.A0A0F0HYX4"/>
<dbReference type="Pfam" id="PF11951">
    <property type="entry name" value="Fungal_trans_2"/>
    <property type="match status" value="1"/>
</dbReference>
<dbReference type="InterPro" id="IPR036864">
    <property type="entry name" value="Zn2-C6_fun-type_DNA-bd_sf"/>
</dbReference>
<proteinExistence type="predicted"/>
<dbReference type="PROSITE" id="PS00463">
    <property type="entry name" value="ZN2_CY6_FUNGAL_1"/>
    <property type="match status" value="1"/>
</dbReference>
<organism evidence="8 9">
    <name type="scientific">Aspergillus parasiticus (strain ATCC 56775 / NRRL 5862 / SRRC 143 / SU-1)</name>
    <dbReference type="NCBI Taxonomy" id="1403190"/>
    <lineage>
        <taxon>Eukaryota</taxon>
        <taxon>Fungi</taxon>
        <taxon>Dikarya</taxon>
        <taxon>Ascomycota</taxon>
        <taxon>Pezizomycotina</taxon>
        <taxon>Eurotiomycetes</taxon>
        <taxon>Eurotiomycetidae</taxon>
        <taxon>Eurotiales</taxon>
        <taxon>Aspergillaceae</taxon>
        <taxon>Aspergillus</taxon>
        <taxon>Aspergillus subgen. Circumdati</taxon>
    </lineage>
</organism>
<comment type="caution">
    <text evidence="8">The sequence shown here is derived from an EMBL/GenBank/DDBJ whole genome shotgun (WGS) entry which is preliminary data.</text>
</comment>
<dbReference type="Proteomes" id="UP000033540">
    <property type="component" value="Unassembled WGS sequence"/>
</dbReference>
<reference evidence="8 9" key="1">
    <citation type="submission" date="2015-02" db="EMBL/GenBank/DDBJ databases">
        <title>Draft genome sequence of Aspergillus parasiticus SU-1.</title>
        <authorList>
            <person name="Yu J."/>
            <person name="Fedorova N."/>
            <person name="Yin Y."/>
            <person name="Losada L."/>
            <person name="Zafar N."/>
            <person name="Taujale R."/>
            <person name="Ehrlich K.C."/>
            <person name="Bhatnagar D."/>
            <person name="Cleveland T.E."/>
            <person name="Bennett J.W."/>
            <person name="Nierman W.C."/>
        </authorList>
    </citation>
    <scope>NUCLEOTIDE SEQUENCE [LARGE SCALE GENOMIC DNA]</scope>
    <source>
        <strain evidence="9">ATCC 56775 / NRRL 5862 / SRRC 143 / SU-1</strain>
    </source>
</reference>
<dbReference type="GO" id="GO:0000981">
    <property type="term" value="F:DNA-binding transcription factor activity, RNA polymerase II-specific"/>
    <property type="evidence" value="ECO:0007669"/>
    <property type="project" value="InterPro"/>
</dbReference>
<dbReference type="PANTHER" id="PTHR36206">
    <property type="entry name" value="ASPERCRYPTIN BIOSYNTHESIS CLUSTER-SPECIFIC TRANSCRIPTION REGULATOR ATNN-RELATED"/>
    <property type="match status" value="1"/>
</dbReference>
<dbReference type="GO" id="GO:0009893">
    <property type="term" value="P:positive regulation of metabolic process"/>
    <property type="evidence" value="ECO:0007669"/>
    <property type="project" value="UniProtKB-ARBA"/>
</dbReference>
<evidence type="ECO:0000256" key="1">
    <source>
        <dbReference type="ARBA" id="ARBA00022723"/>
    </source>
</evidence>
<name>A0A0F0HYX4_ASPPU</name>
<dbReference type="InterPro" id="IPR001138">
    <property type="entry name" value="Zn2Cys6_DnaBD"/>
</dbReference>
<dbReference type="CDD" id="cd00067">
    <property type="entry name" value="GAL4"/>
    <property type="match status" value="1"/>
</dbReference>
<dbReference type="SMART" id="SM00066">
    <property type="entry name" value="GAL4"/>
    <property type="match status" value="1"/>
</dbReference>
<dbReference type="AlphaFoldDB" id="A0A0F0HYX4"/>
<dbReference type="PANTHER" id="PTHR36206:SF16">
    <property type="entry name" value="TRANSCRIPTION FACTOR DOMAIN-CONTAINING PROTEIN-RELATED"/>
    <property type="match status" value="1"/>
</dbReference>
<dbReference type="InterPro" id="IPR021858">
    <property type="entry name" value="Fun_TF"/>
</dbReference>